<protein>
    <submittedName>
        <fullName evidence="9">Septum formation initiator</fullName>
    </submittedName>
</protein>
<keyword evidence="3 8" id="KW-0812">Transmembrane</keyword>
<dbReference type="RefSeq" id="WP_174405520.1">
    <property type="nucleotide sequence ID" value="NZ_BLVO01000013.1"/>
</dbReference>
<evidence type="ECO:0000256" key="5">
    <source>
        <dbReference type="ARBA" id="ARBA00023136"/>
    </source>
</evidence>
<keyword evidence="1" id="KW-1003">Cell membrane</keyword>
<keyword evidence="4 8" id="KW-1133">Transmembrane helix</keyword>
<reference evidence="9 10" key="1">
    <citation type="submission" date="2020-05" db="EMBL/GenBank/DDBJ databases">
        <title>Draft genome sequence of Desulfovibrio sp. strain HN2T.</title>
        <authorList>
            <person name="Ueno A."/>
            <person name="Tamazawa S."/>
            <person name="Tamamura S."/>
            <person name="Murakami T."/>
            <person name="Kiyama T."/>
            <person name="Inomata H."/>
            <person name="Amano Y."/>
            <person name="Miyakawa K."/>
            <person name="Tamaki H."/>
            <person name="Naganuma T."/>
            <person name="Kaneko K."/>
        </authorList>
    </citation>
    <scope>NUCLEOTIDE SEQUENCE [LARGE SCALE GENOMIC DNA]</scope>
    <source>
        <strain evidence="9 10">HN2</strain>
    </source>
</reference>
<evidence type="ECO:0000256" key="7">
    <source>
        <dbReference type="SAM" id="Coils"/>
    </source>
</evidence>
<organism evidence="9 10">
    <name type="scientific">Desulfovibrio subterraneus</name>
    <dbReference type="NCBI Taxonomy" id="2718620"/>
    <lineage>
        <taxon>Bacteria</taxon>
        <taxon>Pseudomonadati</taxon>
        <taxon>Thermodesulfobacteriota</taxon>
        <taxon>Desulfovibrionia</taxon>
        <taxon>Desulfovibrionales</taxon>
        <taxon>Desulfovibrionaceae</taxon>
        <taxon>Desulfovibrio</taxon>
    </lineage>
</organism>
<keyword evidence="6" id="KW-0131">Cell cycle</keyword>
<dbReference type="Proteomes" id="UP000503840">
    <property type="component" value="Unassembled WGS sequence"/>
</dbReference>
<keyword evidence="2" id="KW-0132">Cell division</keyword>
<dbReference type="Pfam" id="PF04977">
    <property type="entry name" value="DivIC"/>
    <property type="match status" value="1"/>
</dbReference>
<feature type="transmembrane region" description="Helical" evidence="8">
    <location>
        <begin position="6"/>
        <end position="24"/>
    </location>
</feature>
<gene>
    <name evidence="9" type="ORF">DSM101010T_22330</name>
</gene>
<evidence type="ECO:0000313" key="9">
    <source>
        <dbReference type="EMBL" id="GFM33868.1"/>
    </source>
</evidence>
<dbReference type="InterPro" id="IPR023081">
    <property type="entry name" value="Cell_div_FtsB"/>
</dbReference>
<keyword evidence="7" id="KW-0175">Coiled coil</keyword>
<sequence length="108" mass="12566">MFWKRVILGCLITLNIFLFVRMLVSDQGFFSYRELKSDYITLEAQLAEVQQKNLELSQEIRLLQSDADYIERVIRQRLNFVKDNEILYIFPDATKVGTAGAAQDEGKD</sequence>
<dbReference type="GO" id="GO:0030428">
    <property type="term" value="C:cell septum"/>
    <property type="evidence" value="ECO:0007669"/>
    <property type="project" value="TreeGrafter"/>
</dbReference>
<evidence type="ECO:0000256" key="1">
    <source>
        <dbReference type="ARBA" id="ARBA00022475"/>
    </source>
</evidence>
<evidence type="ECO:0000256" key="4">
    <source>
        <dbReference type="ARBA" id="ARBA00022989"/>
    </source>
</evidence>
<keyword evidence="5 8" id="KW-0472">Membrane</keyword>
<dbReference type="PANTHER" id="PTHR37485">
    <property type="entry name" value="CELL DIVISION PROTEIN FTSB"/>
    <property type="match status" value="1"/>
</dbReference>
<comment type="caution">
    <text evidence="9">The sequence shown here is derived from an EMBL/GenBank/DDBJ whole genome shotgun (WGS) entry which is preliminary data.</text>
</comment>
<name>A0A7J0BJW6_9BACT</name>
<evidence type="ECO:0000256" key="6">
    <source>
        <dbReference type="ARBA" id="ARBA00023306"/>
    </source>
</evidence>
<accession>A0A7J0BJW6</accession>
<dbReference type="GO" id="GO:0043093">
    <property type="term" value="P:FtsZ-dependent cytokinesis"/>
    <property type="evidence" value="ECO:0007669"/>
    <property type="project" value="TreeGrafter"/>
</dbReference>
<proteinExistence type="predicted"/>
<dbReference type="PANTHER" id="PTHR37485:SF1">
    <property type="entry name" value="CELL DIVISION PROTEIN FTSB"/>
    <property type="match status" value="1"/>
</dbReference>
<feature type="coiled-coil region" evidence="7">
    <location>
        <begin position="32"/>
        <end position="66"/>
    </location>
</feature>
<evidence type="ECO:0000256" key="3">
    <source>
        <dbReference type="ARBA" id="ARBA00022692"/>
    </source>
</evidence>
<keyword evidence="10" id="KW-1185">Reference proteome</keyword>
<evidence type="ECO:0000256" key="8">
    <source>
        <dbReference type="SAM" id="Phobius"/>
    </source>
</evidence>
<evidence type="ECO:0000256" key="2">
    <source>
        <dbReference type="ARBA" id="ARBA00022618"/>
    </source>
</evidence>
<dbReference type="AlphaFoldDB" id="A0A7J0BJW6"/>
<evidence type="ECO:0000313" key="10">
    <source>
        <dbReference type="Proteomes" id="UP000503840"/>
    </source>
</evidence>
<dbReference type="InterPro" id="IPR007060">
    <property type="entry name" value="FtsL/DivIC"/>
</dbReference>
<dbReference type="EMBL" id="BLVO01000013">
    <property type="protein sequence ID" value="GFM33868.1"/>
    <property type="molecule type" value="Genomic_DNA"/>
</dbReference>